<gene>
    <name evidence="14" type="primary">25493384</name>
    <name evidence="12" type="ordered locus">MTR_4g094578</name>
    <name evidence="13" type="ORF">MtrunA17_Chr4g0051841</name>
</gene>
<dbReference type="PROSITE" id="PS50920">
    <property type="entry name" value="SOLCAR"/>
    <property type="match status" value="3"/>
</dbReference>
<dbReference type="EMBL" id="PSQE01000004">
    <property type="protein sequence ID" value="RHN62846.1"/>
    <property type="molecule type" value="Genomic_DNA"/>
</dbReference>
<dbReference type="STRING" id="3880.A0A072UNZ1"/>
<reference evidence="14" key="3">
    <citation type="submission" date="2015-04" db="UniProtKB">
        <authorList>
            <consortium name="EnsemblPlants"/>
        </authorList>
    </citation>
    <scope>IDENTIFICATION</scope>
    <source>
        <strain evidence="14">cv. Jemalong A17</strain>
    </source>
</reference>
<evidence type="ECO:0000256" key="6">
    <source>
        <dbReference type="ARBA" id="ARBA00022792"/>
    </source>
</evidence>
<keyword evidence="7" id="KW-1133">Transmembrane helix</keyword>
<evidence type="ECO:0000313" key="13">
    <source>
        <dbReference type="EMBL" id="RHN62846.1"/>
    </source>
</evidence>
<dbReference type="InterPro" id="IPR023395">
    <property type="entry name" value="MCP_dom_sf"/>
</dbReference>
<dbReference type="Gramene" id="rna25466">
    <property type="protein sequence ID" value="RHN62846.1"/>
    <property type="gene ID" value="gene25466"/>
</dbReference>
<keyword evidence="8" id="KW-0496">Mitochondrion</keyword>
<reference evidence="12 15" key="1">
    <citation type="journal article" date="2011" name="Nature">
        <title>The Medicago genome provides insight into the evolution of rhizobial symbioses.</title>
        <authorList>
            <person name="Young N.D."/>
            <person name="Debelle F."/>
            <person name="Oldroyd G.E."/>
            <person name="Geurts R."/>
            <person name="Cannon S.B."/>
            <person name="Udvardi M.K."/>
            <person name="Benedito V.A."/>
            <person name="Mayer K.F."/>
            <person name="Gouzy J."/>
            <person name="Schoof H."/>
            <person name="Van de Peer Y."/>
            <person name="Proost S."/>
            <person name="Cook D.R."/>
            <person name="Meyers B.C."/>
            <person name="Spannagl M."/>
            <person name="Cheung F."/>
            <person name="De Mita S."/>
            <person name="Krishnakumar V."/>
            <person name="Gundlach H."/>
            <person name="Zhou S."/>
            <person name="Mudge J."/>
            <person name="Bharti A.K."/>
            <person name="Murray J.D."/>
            <person name="Naoumkina M.A."/>
            <person name="Rosen B."/>
            <person name="Silverstein K.A."/>
            <person name="Tang H."/>
            <person name="Rombauts S."/>
            <person name="Zhao P.X."/>
            <person name="Zhou P."/>
            <person name="Barbe V."/>
            <person name="Bardou P."/>
            <person name="Bechner M."/>
            <person name="Bellec A."/>
            <person name="Berger A."/>
            <person name="Berges H."/>
            <person name="Bidwell S."/>
            <person name="Bisseling T."/>
            <person name="Choisne N."/>
            <person name="Couloux A."/>
            <person name="Denny R."/>
            <person name="Deshpande S."/>
            <person name="Dai X."/>
            <person name="Doyle J.J."/>
            <person name="Dudez A.M."/>
            <person name="Farmer A.D."/>
            <person name="Fouteau S."/>
            <person name="Franken C."/>
            <person name="Gibelin C."/>
            <person name="Gish J."/>
            <person name="Goldstein S."/>
            <person name="Gonzalez A.J."/>
            <person name="Green P.J."/>
            <person name="Hallab A."/>
            <person name="Hartog M."/>
            <person name="Hua A."/>
            <person name="Humphray S.J."/>
            <person name="Jeong D.H."/>
            <person name="Jing Y."/>
            <person name="Jocker A."/>
            <person name="Kenton S.M."/>
            <person name="Kim D.J."/>
            <person name="Klee K."/>
            <person name="Lai H."/>
            <person name="Lang C."/>
            <person name="Lin S."/>
            <person name="Macmil S.L."/>
            <person name="Magdelenat G."/>
            <person name="Matthews L."/>
            <person name="McCorrison J."/>
            <person name="Monaghan E.L."/>
            <person name="Mun J.H."/>
            <person name="Najar F.Z."/>
            <person name="Nicholson C."/>
            <person name="Noirot C."/>
            <person name="O'Bleness M."/>
            <person name="Paule C.R."/>
            <person name="Poulain J."/>
            <person name="Prion F."/>
            <person name="Qin B."/>
            <person name="Qu C."/>
            <person name="Retzel E.F."/>
            <person name="Riddle C."/>
            <person name="Sallet E."/>
            <person name="Samain S."/>
            <person name="Samson N."/>
            <person name="Sanders I."/>
            <person name="Saurat O."/>
            <person name="Scarpelli C."/>
            <person name="Schiex T."/>
            <person name="Segurens B."/>
            <person name="Severin A.J."/>
            <person name="Sherrier D.J."/>
            <person name="Shi R."/>
            <person name="Sims S."/>
            <person name="Singer S.R."/>
            <person name="Sinharoy S."/>
            <person name="Sterck L."/>
            <person name="Viollet A."/>
            <person name="Wang B.B."/>
            <person name="Wang K."/>
            <person name="Wang M."/>
            <person name="Wang X."/>
            <person name="Warfsmann J."/>
            <person name="Weissenbach J."/>
            <person name="White D.D."/>
            <person name="White J.D."/>
            <person name="Wiley G.B."/>
            <person name="Wincker P."/>
            <person name="Xing Y."/>
            <person name="Yang L."/>
            <person name="Yao Z."/>
            <person name="Ying F."/>
            <person name="Zhai J."/>
            <person name="Zhou L."/>
            <person name="Zuber A."/>
            <person name="Denarie J."/>
            <person name="Dixon R.A."/>
            <person name="May G.D."/>
            <person name="Schwartz D.C."/>
            <person name="Rogers J."/>
            <person name="Quetier F."/>
            <person name="Town C.D."/>
            <person name="Roe B.A."/>
        </authorList>
    </citation>
    <scope>NUCLEOTIDE SEQUENCE [LARGE SCALE GENOMIC DNA]</scope>
    <source>
        <strain evidence="12">A17</strain>
        <strain evidence="14 15">cv. Jemalong A17</strain>
    </source>
</reference>
<feature type="repeat" description="Solcar" evidence="10">
    <location>
        <begin position="122"/>
        <end position="206"/>
    </location>
</feature>
<evidence type="ECO:0000313" key="15">
    <source>
        <dbReference type="Proteomes" id="UP000002051"/>
    </source>
</evidence>
<evidence type="ECO:0000256" key="2">
    <source>
        <dbReference type="ARBA" id="ARBA00006375"/>
    </source>
</evidence>
<evidence type="ECO:0000256" key="8">
    <source>
        <dbReference type="ARBA" id="ARBA00023128"/>
    </source>
</evidence>
<name>A0A072UNZ1_MEDTR</name>
<comment type="similarity">
    <text evidence="2 11">Belongs to the mitochondrial carrier (TC 2.A.29) family.</text>
</comment>
<dbReference type="OrthoDB" id="427452at2759"/>
<dbReference type="EMBL" id="CM001220">
    <property type="protein sequence ID" value="KEH31357.1"/>
    <property type="molecule type" value="Genomic_DNA"/>
</dbReference>
<dbReference type="PANTHER" id="PTHR45671:SF4">
    <property type="entry name" value="MITOCHONDRIAL PHOSPHATE CARRIER PROTEIN 1, MITOCHONDRIAL"/>
    <property type="match status" value="1"/>
</dbReference>
<protein>
    <submittedName>
        <fullName evidence="12">Phosphate carrier protein</fullName>
    </submittedName>
    <submittedName>
        <fullName evidence="13">Putative mitochondrial carrier domain-containing protein</fullName>
    </submittedName>
</protein>
<evidence type="ECO:0000256" key="10">
    <source>
        <dbReference type="PROSITE-ProRule" id="PRU00282"/>
    </source>
</evidence>
<dbReference type="GO" id="GO:0005743">
    <property type="term" value="C:mitochondrial inner membrane"/>
    <property type="evidence" value="ECO:0000318"/>
    <property type="project" value="GO_Central"/>
</dbReference>
<evidence type="ECO:0000256" key="3">
    <source>
        <dbReference type="ARBA" id="ARBA00022448"/>
    </source>
</evidence>
<dbReference type="KEGG" id="mtr:25493384"/>
<feature type="repeat" description="Solcar" evidence="10">
    <location>
        <begin position="223"/>
        <end position="302"/>
    </location>
</feature>
<keyword evidence="3 11" id="KW-0813">Transport</keyword>
<keyword evidence="15" id="KW-1185">Reference proteome</keyword>
<evidence type="ECO:0000256" key="7">
    <source>
        <dbReference type="ARBA" id="ARBA00022989"/>
    </source>
</evidence>
<keyword evidence="5" id="KW-0677">Repeat</keyword>
<evidence type="ECO:0000256" key="4">
    <source>
        <dbReference type="ARBA" id="ARBA00022692"/>
    </source>
</evidence>
<dbReference type="InterPro" id="IPR044677">
    <property type="entry name" value="SLC25A3/Pic2/Mir1-like"/>
</dbReference>
<evidence type="ECO:0000256" key="9">
    <source>
        <dbReference type="ARBA" id="ARBA00023136"/>
    </source>
</evidence>
<dbReference type="Pfam" id="PF00153">
    <property type="entry name" value="Mito_carr"/>
    <property type="match status" value="2"/>
</dbReference>
<dbReference type="GO" id="GO:1990547">
    <property type="term" value="P:mitochondrial phosphate ion transmembrane transport"/>
    <property type="evidence" value="ECO:0007669"/>
    <property type="project" value="InterPro"/>
</dbReference>
<keyword evidence="6" id="KW-0999">Mitochondrion inner membrane</keyword>
<evidence type="ECO:0000313" key="12">
    <source>
        <dbReference type="EMBL" id="KEH31357.1"/>
    </source>
</evidence>
<dbReference type="Proteomes" id="UP000002051">
    <property type="component" value="Chromosome 4"/>
</dbReference>
<dbReference type="EnsemblPlants" id="KEH31357">
    <property type="protein sequence ID" value="KEH31357"/>
    <property type="gene ID" value="MTR_4g094578"/>
</dbReference>
<reference evidence="13" key="4">
    <citation type="journal article" date="2018" name="Nat. Plants">
        <title>Whole-genome landscape of Medicago truncatula symbiotic genes.</title>
        <authorList>
            <person name="Pecrix Y."/>
            <person name="Gamas P."/>
            <person name="Carrere S."/>
        </authorList>
    </citation>
    <scope>NUCLEOTIDE SEQUENCE</scope>
    <source>
        <tissue evidence="13">Leaves</tissue>
    </source>
</reference>
<dbReference type="Gene3D" id="1.50.40.10">
    <property type="entry name" value="Mitochondrial carrier domain"/>
    <property type="match status" value="1"/>
</dbReference>
<dbReference type="GO" id="GO:0035435">
    <property type="term" value="P:phosphate ion transmembrane transport"/>
    <property type="evidence" value="ECO:0000318"/>
    <property type="project" value="GO_Central"/>
</dbReference>
<evidence type="ECO:0000256" key="11">
    <source>
        <dbReference type="RuleBase" id="RU000488"/>
    </source>
</evidence>
<proteinExistence type="inferred from homology"/>
<dbReference type="FunFam" id="1.50.40.10:FF:000070">
    <property type="entry name" value="Mitochondrial phosphate carrier protein 1, mitochondrial"/>
    <property type="match status" value="1"/>
</dbReference>
<reference evidence="12 15" key="2">
    <citation type="journal article" date="2014" name="BMC Genomics">
        <title>An improved genome release (version Mt4.0) for the model legume Medicago truncatula.</title>
        <authorList>
            <person name="Tang H."/>
            <person name="Krishnakumar V."/>
            <person name="Bidwell S."/>
            <person name="Rosen B."/>
            <person name="Chan A."/>
            <person name="Zhou S."/>
            <person name="Gentzbittel L."/>
            <person name="Childs K.L."/>
            <person name="Yandell M."/>
            <person name="Gundlach H."/>
            <person name="Mayer K.F."/>
            <person name="Schwartz D.C."/>
            <person name="Town C.D."/>
        </authorList>
    </citation>
    <scope>GENOME REANNOTATION</scope>
    <source>
        <strain evidence="12">A17</strain>
        <strain evidence="14 15">cv. Jemalong A17</strain>
    </source>
</reference>
<dbReference type="InterPro" id="IPR018108">
    <property type="entry name" value="MCP_transmembrane"/>
</dbReference>
<evidence type="ECO:0000256" key="1">
    <source>
        <dbReference type="ARBA" id="ARBA00004448"/>
    </source>
</evidence>
<dbReference type="PANTHER" id="PTHR45671">
    <property type="entry name" value="SOLUTE CARRIER FAMILY 25 (MITOCHONDRIAL CARRIER PHOSPHATE CARRIER), MEMBER 3, LIKE-RELATED-RELATED"/>
    <property type="match status" value="1"/>
</dbReference>
<feature type="repeat" description="Solcar" evidence="10">
    <location>
        <begin position="23"/>
        <end position="109"/>
    </location>
</feature>
<evidence type="ECO:0000313" key="14">
    <source>
        <dbReference type="EnsemblPlants" id="KEH31357"/>
    </source>
</evidence>
<accession>A0A072UNZ1</accession>
<dbReference type="Proteomes" id="UP000265566">
    <property type="component" value="Chromosome 4"/>
</dbReference>
<keyword evidence="9 10" id="KW-0472">Membrane</keyword>
<dbReference type="AlphaFoldDB" id="A0A072UNZ1"/>
<keyword evidence="4 10" id="KW-0812">Transmembrane</keyword>
<dbReference type="GO" id="GO:0005315">
    <property type="term" value="F:phosphate transmembrane transporter activity"/>
    <property type="evidence" value="ECO:0000318"/>
    <property type="project" value="GO_Central"/>
</dbReference>
<comment type="subcellular location">
    <subcellularLocation>
        <location evidence="1">Mitochondrion inner membrane</location>
        <topology evidence="1">Multi-pass membrane protein</topology>
    </subcellularLocation>
</comment>
<sequence length="318" mass="35330">MKDIEERKASPPSPSPLSKSKYDYYGICFIGGMLSSGATHLAITPLDVLKVNMQVNPEKYKNNGILSGIATIWKEEGSYALWRGWSGKLCGYGIQGGFKYGLYEYFKNFYAADDDRALIKLNRNSIFFLSGLSAQLLADVTLAPFEAVKIRVQIQRNFAKGLVDGFPLVYRNEGLAGFYRGLVPLWSRNLPFSMVMFSTFEHSVDLIYRKIMHRRKEDCSTAQQLGVTCLAAYTAGAVGTVISNPADNVMTSLYKKKAESAMQAIKSIGFINLFTRSLPIRIALLGPVVTLQWFLYDTIKVLSGFPTSGGLARDQKES</sequence>
<dbReference type="SUPFAM" id="SSF103506">
    <property type="entry name" value="Mitochondrial carrier"/>
    <property type="match status" value="1"/>
</dbReference>
<dbReference type="HOGENOM" id="CLU_039456_0_2_1"/>
<evidence type="ECO:0000256" key="5">
    <source>
        <dbReference type="ARBA" id="ARBA00022737"/>
    </source>
</evidence>
<organism evidence="12 15">
    <name type="scientific">Medicago truncatula</name>
    <name type="common">Barrel medic</name>
    <name type="synonym">Medicago tribuloides</name>
    <dbReference type="NCBI Taxonomy" id="3880"/>
    <lineage>
        <taxon>Eukaryota</taxon>
        <taxon>Viridiplantae</taxon>
        <taxon>Streptophyta</taxon>
        <taxon>Embryophyta</taxon>
        <taxon>Tracheophyta</taxon>
        <taxon>Spermatophyta</taxon>
        <taxon>Magnoliopsida</taxon>
        <taxon>eudicotyledons</taxon>
        <taxon>Gunneridae</taxon>
        <taxon>Pentapetalae</taxon>
        <taxon>rosids</taxon>
        <taxon>fabids</taxon>
        <taxon>Fabales</taxon>
        <taxon>Fabaceae</taxon>
        <taxon>Papilionoideae</taxon>
        <taxon>50 kb inversion clade</taxon>
        <taxon>NPAAA clade</taxon>
        <taxon>Hologalegina</taxon>
        <taxon>IRL clade</taxon>
        <taxon>Trifolieae</taxon>
        <taxon>Medicago</taxon>
    </lineage>
</organism>